<comment type="caution">
    <text evidence="2">The sequence shown here is derived from an EMBL/GenBank/DDBJ whole genome shotgun (WGS) entry which is preliminary data.</text>
</comment>
<protein>
    <submittedName>
        <fullName evidence="2">Uncharacterized protein</fullName>
    </submittedName>
</protein>
<dbReference type="EMBL" id="BLZA01000032">
    <property type="protein sequence ID" value="GHJ88987.1"/>
    <property type="molecule type" value="Genomic_DNA"/>
</dbReference>
<organism evidence="2 3">
    <name type="scientific">Naganishia liquefaciens</name>
    <dbReference type="NCBI Taxonomy" id="104408"/>
    <lineage>
        <taxon>Eukaryota</taxon>
        <taxon>Fungi</taxon>
        <taxon>Dikarya</taxon>
        <taxon>Basidiomycota</taxon>
        <taxon>Agaricomycotina</taxon>
        <taxon>Tremellomycetes</taxon>
        <taxon>Filobasidiales</taxon>
        <taxon>Filobasidiaceae</taxon>
        <taxon>Naganishia</taxon>
    </lineage>
</organism>
<gene>
    <name evidence="2" type="ORF">NliqN6_5389</name>
</gene>
<dbReference type="OrthoDB" id="2586328at2759"/>
<evidence type="ECO:0000313" key="3">
    <source>
        <dbReference type="Proteomes" id="UP000620104"/>
    </source>
</evidence>
<reference evidence="2" key="1">
    <citation type="submission" date="2020-07" db="EMBL/GenBank/DDBJ databases">
        <title>Draft Genome Sequence of a Deep-Sea Yeast, Naganishia (Cryptococcus) liquefaciens strain N6.</title>
        <authorList>
            <person name="Han Y.W."/>
            <person name="Kajitani R."/>
            <person name="Morimoto H."/>
            <person name="Parhat M."/>
            <person name="Tsubouchi H."/>
            <person name="Bakenova O."/>
            <person name="Ogata M."/>
            <person name="Argunhan B."/>
            <person name="Aoki R."/>
            <person name="Kajiwara S."/>
            <person name="Itoh T."/>
            <person name="Iwasaki H."/>
        </authorList>
    </citation>
    <scope>NUCLEOTIDE SEQUENCE</scope>
    <source>
        <strain evidence="2">N6</strain>
    </source>
</reference>
<evidence type="ECO:0000313" key="2">
    <source>
        <dbReference type="EMBL" id="GHJ88987.1"/>
    </source>
</evidence>
<name>A0A8H3TXK7_9TREE</name>
<feature type="signal peptide" evidence="1">
    <location>
        <begin position="1"/>
        <end position="30"/>
    </location>
</feature>
<accession>A0A8H3TXK7</accession>
<proteinExistence type="predicted"/>
<evidence type="ECO:0000256" key="1">
    <source>
        <dbReference type="SAM" id="SignalP"/>
    </source>
</evidence>
<keyword evidence="1" id="KW-0732">Signal</keyword>
<dbReference type="Proteomes" id="UP000620104">
    <property type="component" value="Unassembled WGS sequence"/>
</dbReference>
<keyword evidence="3" id="KW-1185">Reference proteome</keyword>
<feature type="chain" id="PRO_5034933158" evidence="1">
    <location>
        <begin position="31"/>
        <end position="510"/>
    </location>
</feature>
<sequence>MTPAPSRLGRHFRHILLGCALTAILLVSYSHDFGGAPLINEIGLEAFLEQQQTLLDAAGTIKHQPYTVPAQFGPGTRAAMSSKLFPELVLGHVFHPLPLNKSALVTRPGDPPAVKMNGEAFNPAIMKMPCGVKEGWEYIVVARGPRVERRDIWVPEAERYAEEHGLVAFPAALTNNGFIPSGASPPRFLAITTSRNNTSCGHWTFPFGPEDPRLYWTDDHRPAMSMSMNAGDRSRCRSVGYVEDLRDVWEELGDAMSGMDEDVAKRWERKESGEWQGVKELRHQFMPNIEKNWMGFFPGSSQDAHQTVPTFHHSLVPARILHRPTHATIHAEDASILFYTLVEPRHSRVSCVAEKLRTDVPNPGHIHHATPLYRLTLCARGARRCVPDAENTVMIGVGQVKVVHPMGQRYQRFFVLWNVTEPFEYLAVGPLFRWHDTPDADIVYAMSLVFVPAPDPNPYIAGIRHKRERTYGPTHGFIDDEVFVTLGLRDNEMATVKLSAAEMLYGMSVC</sequence>
<dbReference type="AlphaFoldDB" id="A0A8H3TXK7"/>